<dbReference type="Proteomes" id="UP000655751">
    <property type="component" value="Unassembled WGS sequence"/>
</dbReference>
<evidence type="ECO:0000313" key="2">
    <source>
        <dbReference type="Proteomes" id="UP000655751"/>
    </source>
</evidence>
<dbReference type="EMBL" id="JADMLG010000010">
    <property type="protein sequence ID" value="MBH0779253.1"/>
    <property type="molecule type" value="Genomic_DNA"/>
</dbReference>
<dbReference type="AlphaFoldDB" id="A0A931IGI3"/>
<evidence type="ECO:0000313" key="1">
    <source>
        <dbReference type="EMBL" id="MBH0779253.1"/>
    </source>
</evidence>
<accession>A0A931IGI3</accession>
<protein>
    <submittedName>
        <fullName evidence="1">Uncharacterized protein</fullName>
    </submittedName>
</protein>
<name>A0A931IGI3_9NOCA</name>
<reference evidence="1" key="1">
    <citation type="submission" date="2020-11" db="EMBL/GenBank/DDBJ databases">
        <title>Nocardia NEAU-351.nov., a novel actinomycete isolated from the cow dung.</title>
        <authorList>
            <person name="Zhang X."/>
        </authorList>
    </citation>
    <scope>NUCLEOTIDE SEQUENCE</scope>
    <source>
        <strain evidence="1">NEAU-351</strain>
    </source>
</reference>
<organism evidence="1 2">
    <name type="scientific">Nocardia bovistercoris</name>
    <dbReference type="NCBI Taxonomy" id="2785916"/>
    <lineage>
        <taxon>Bacteria</taxon>
        <taxon>Bacillati</taxon>
        <taxon>Actinomycetota</taxon>
        <taxon>Actinomycetes</taxon>
        <taxon>Mycobacteriales</taxon>
        <taxon>Nocardiaceae</taxon>
        <taxon>Nocardia</taxon>
    </lineage>
</organism>
<dbReference type="RefSeq" id="WP_196151570.1">
    <property type="nucleotide sequence ID" value="NZ_JADMLG010000010.1"/>
</dbReference>
<keyword evidence="2" id="KW-1185">Reference proteome</keyword>
<proteinExistence type="predicted"/>
<comment type="caution">
    <text evidence="1">The sequence shown here is derived from an EMBL/GenBank/DDBJ whole genome shotgun (WGS) entry which is preliminary data.</text>
</comment>
<sequence length="59" mass="6434">MFTSVIEPLRELAEQNRDVIAFVVVNLGNAGLGIAKWGFDAATPLLQQFFSEYPPGGTH</sequence>
<gene>
    <name evidence="1" type="ORF">IT779_23575</name>
</gene>